<feature type="transmembrane region" description="Helical" evidence="1">
    <location>
        <begin position="70"/>
        <end position="91"/>
    </location>
</feature>
<dbReference type="GO" id="GO:0016020">
    <property type="term" value="C:membrane"/>
    <property type="evidence" value="ECO:0007669"/>
    <property type="project" value="TreeGrafter"/>
</dbReference>
<evidence type="ECO:0000259" key="2">
    <source>
        <dbReference type="Pfam" id="PF01757"/>
    </source>
</evidence>
<evidence type="ECO:0000313" key="4">
    <source>
        <dbReference type="Proteomes" id="UP000583752"/>
    </source>
</evidence>
<dbReference type="AlphaFoldDB" id="A0A848HKM3"/>
<dbReference type="Pfam" id="PF01757">
    <property type="entry name" value="Acyl_transf_3"/>
    <property type="match status" value="1"/>
</dbReference>
<evidence type="ECO:0000256" key="1">
    <source>
        <dbReference type="SAM" id="Phobius"/>
    </source>
</evidence>
<keyword evidence="1" id="KW-1133">Transmembrane helix</keyword>
<dbReference type="GO" id="GO:0016747">
    <property type="term" value="F:acyltransferase activity, transferring groups other than amino-acyl groups"/>
    <property type="evidence" value="ECO:0007669"/>
    <property type="project" value="InterPro"/>
</dbReference>
<feature type="transmembrane region" description="Helical" evidence="1">
    <location>
        <begin position="145"/>
        <end position="166"/>
    </location>
</feature>
<dbReference type="InterPro" id="IPR050879">
    <property type="entry name" value="Acyltransferase_3"/>
</dbReference>
<feature type="transmembrane region" description="Helical" evidence="1">
    <location>
        <begin position="270"/>
        <end position="287"/>
    </location>
</feature>
<feature type="transmembrane region" description="Helical" evidence="1">
    <location>
        <begin position="240"/>
        <end position="258"/>
    </location>
</feature>
<organism evidence="3 4">
    <name type="scientific">Massilia polaris</name>
    <dbReference type="NCBI Taxonomy" id="2728846"/>
    <lineage>
        <taxon>Bacteria</taxon>
        <taxon>Pseudomonadati</taxon>
        <taxon>Pseudomonadota</taxon>
        <taxon>Betaproteobacteria</taxon>
        <taxon>Burkholderiales</taxon>
        <taxon>Oxalobacteraceae</taxon>
        <taxon>Telluria group</taxon>
        <taxon>Massilia</taxon>
    </lineage>
</organism>
<comment type="caution">
    <text evidence="3">The sequence shown here is derived from an EMBL/GenBank/DDBJ whole genome shotgun (WGS) entry which is preliminary data.</text>
</comment>
<keyword evidence="3" id="KW-0012">Acyltransferase</keyword>
<protein>
    <submittedName>
        <fullName evidence="3">Acyltransferase</fullName>
    </submittedName>
</protein>
<dbReference type="PANTHER" id="PTHR23028">
    <property type="entry name" value="ACETYLTRANSFERASE"/>
    <property type="match status" value="1"/>
</dbReference>
<evidence type="ECO:0000313" key="3">
    <source>
        <dbReference type="EMBL" id="NML61945.1"/>
    </source>
</evidence>
<feature type="transmembrane region" description="Helical" evidence="1">
    <location>
        <begin position="347"/>
        <end position="368"/>
    </location>
</feature>
<dbReference type="PANTHER" id="PTHR23028:SF53">
    <property type="entry name" value="ACYL_TRANSF_3 DOMAIN-CONTAINING PROTEIN"/>
    <property type="match status" value="1"/>
</dbReference>
<keyword evidence="1" id="KW-0472">Membrane</keyword>
<dbReference type="Proteomes" id="UP000583752">
    <property type="component" value="Unassembled WGS sequence"/>
</dbReference>
<dbReference type="GO" id="GO:0009103">
    <property type="term" value="P:lipopolysaccharide biosynthetic process"/>
    <property type="evidence" value="ECO:0007669"/>
    <property type="project" value="TreeGrafter"/>
</dbReference>
<gene>
    <name evidence="3" type="ORF">HHL21_12830</name>
</gene>
<reference evidence="3 4" key="1">
    <citation type="submission" date="2020-04" db="EMBL/GenBank/DDBJ databases">
        <title>Massilia sp. RP-1-19 isolated from soil.</title>
        <authorList>
            <person name="Dahal R.H."/>
        </authorList>
    </citation>
    <scope>NUCLEOTIDE SEQUENCE [LARGE SCALE GENOMIC DNA]</scope>
    <source>
        <strain evidence="3 4">RP-1-19</strain>
    </source>
</reference>
<accession>A0A848HKM3</accession>
<feature type="transmembrane region" description="Helical" evidence="1">
    <location>
        <begin position="178"/>
        <end position="195"/>
    </location>
</feature>
<keyword evidence="1" id="KW-0812">Transmembrane</keyword>
<feature type="domain" description="Acyltransferase 3" evidence="2">
    <location>
        <begin position="27"/>
        <end position="362"/>
    </location>
</feature>
<feature type="transmembrane region" description="Helical" evidence="1">
    <location>
        <begin position="111"/>
        <end position="133"/>
    </location>
</feature>
<proteinExistence type="predicted"/>
<dbReference type="InterPro" id="IPR002656">
    <property type="entry name" value="Acyl_transf_3_dom"/>
</dbReference>
<sequence>MASTATPGIRLLTEPELGEDSCQSLLISLLRGLAALQVAAAHLRAEFFPGLRSMADPPLVYQGLAFATGFAHQAVVVFFLISGWLVGGSLLGKMGRPQALQAYAIDRVSRLWTVLVPTFSLMLLFGVFAGELIPNTIHYSPSNSYSLLSFAGNLFGLQTVTMVQFGGNYPLWSLANETWYYLMFPLMLVLMTGPTQSRRAIAMLSLVAIALFLPYAMTLYFLIWLLGALFSRVRVDCSNAVRWLMLAVFGAVAVYFRLTGYNDDMTGASFVQDLVYSILFLMFLCSMHMKADPASRPLARLRAGAKFFAEFSFTLYVFHVPLIKLMQHVGLKVSGGYRLSPSSWIDYGIYFSLLAALLVLCYGSYLLFESHTPKVRRRLKELLLSPQPVPAATIR</sequence>
<dbReference type="EMBL" id="JABBGG010000006">
    <property type="protein sequence ID" value="NML61945.1"/>
    <property type="molecule type" value="Genomic_DNA"/>
</dbReference>
<dbReference type="RefSeq" id="WP_169466377.1">
    <property type="nucleotide sequence ID" value="NZ_JABBGG010000006.1"/>
</dbReference>
<name>A0A848HKM3_9BURK</name>
<keyword evidence="4" id="KW-1185">Reference proteome</keyword>
<feature type="transmembrane region" description="Helical" evidence="1">
    <location>
        <begin position="307"/>
        <end position="327"/>
    </location>
</feature>
<keyword evidence="3" id="KW-0808">Transferase</keyword>
<feature type="transmembrane region" description="Helical" evidence="1">
    <location>
        <begin position="201"/>
        <end position="228"/>
    </location>
</feature>